<gene>
    <name evidence="1" type="ORF">FHL15_010573</name>
</gene>
<dbReference type="Proteomes" id="UP000319160">
    <property type="component" value="Unassembled WGS sequence"/>
</dbReference>
<name>A0A553HKS1_9PEZI</name>
<keyword evidence="2" id="KW-1185">Reference proteome</keyword>
<evidence type="ECO:0000313" key="2">
    <source>
        <dbReference type="Proteomes" id="UP000319160"/>
    </source>
</evidence>
<evidence type="ECO:0000313" key="1">
    <source>
        <dbReference type="EMBL" id="TRX88534.1"/>
    </source>
</evidence>
<comment type="caution">
    <text evidence="1">The sequence shown here is derived from an EMBL/GenBank/DDBJ whole genome shotgun (WGS) entry which is preliminary data.</text>
</comment>
<dbReference type="OrthoDB" id="4500473at2759"/>
<protein>
    <submittedName>
        <fullName evidence="1">Uncharacterized protein</fullName>
    </submittedName>
</protein>
<reference evidence="2" key="1">
    <citation type="submission" date="2019-06" db="EMBL/GenBank/DDBJ databases">
        <title>Draft genome sequence of the griseofulvin-producing fungus Xylaria cubensis strain G536.</title>
        <authorList>
            <person name="Mead M.E."/>
            <person name="Raja H.A."/>
            <person name="Steenwyk J.L."/>
            <person name="Knowles S.L."/>
            <person name="Oberlies N.H."/>
            <person name="Rokas A."/>
        </authorList>
    </citation>
    <scope>NUCLEOTIDE SEQUENCE [LARGE SCALE GENOMIC DNA]</scope>
    <source>
        <strain evidence="2">G536</strain>
    </source>
</reference>
<accession>A0A553HKS1</accession>
<sequence length="294" mass="32151">MNKCWFVLQQSFYTPPEYASPRKARGKTVTGDLRLGDIVPSPANIYPILTQGTLPLFSPDMRISSTQLCEFVWDTTSERENGGTIGGGVPIAAAAGAVVNAEISAEFKKTVTNWANFSKVDIEVVQPSRSYIEEVLALPDVKDCIEGNKLPLPFLNKWTVFVVTGLMIARTGGTIGSSQTTTQGMSGGPDVDVPGVINAKFQGSHQRSIENNKSAEIKGDRVWAVRFAKVYKGLLRRRWMQTEETAGAALDGDYEEESVHEVLKYEGLRLDTEIVDIAATEGEGNKWVFVTGDL</sequence>
<dbReference type="AlphaFoldDB" id="A0A553HKS1"/>
<proteinExistence type="predicted"/>
<dbReference type="EMBL" id="VFLP01000085">
    <property type="protein sequence ID" value="TRX88534.1"/>
    <property type="molecule type" value="Genomic_DNA"/>
</dbReference>
<organism evidence="1 2">
    <name type="scientific">Xylaria flabelliformis</name>
    <dbReference type="NCBI Taxonomy" id="2512241"/>
    <lineage>
        <taxon>Eukaryota</taxon>
        <taxon>Fungi</taxon>
        <taxon>Dikarya</taxon>
        <taxon>Ascomycota</taxon>
        <taxon>Pezizomycotina</taxon>
        <taxon>Sordariomycetes</taxon>
        <taxon>Xylariomycetidae</taxon>
        <taxon>Xylariales</taxon>
        <taxon>Xylariaceae</taxon>
        <taxon>Xylaria</taxon>
    </lineage>
</organism>